<protein>
    <recommendedName>
        <fullName evidence="1">Protein kinase domain-containing protein</fullName>
    </recommendedName>
</protein>
<keyword evidence="6" id="KW-1185">Reference proteome</keyword>
<dbReference type="Gene3D" id="3.30.200.20">
    <property type="entry name" value="Phosphorylase Kinase, domain 1"/>
    <property type="match status" value="1"/>
</dbReference>
<evidence type="ECO:0000313" key="2">
    <source>
        <dbReference type="EMBL" id="CAF1070630.1"/>
    </source>
</evidence>
<dbReference type="SMART" id="SM00220">
    <property type="entry name" value="S_TKc"/>
    <property type="match status" value="1"/>
</dbReference>
<dbReference type="EMBL" id="CAJNOQ010010646">
    <property type="protein sequence ID" value="CAF1257352.1"/>
    <property type="molecule type" value="Genomic_DNA"/>
</dbReference>
<dbReference type="InterPro" id="IPR011009">
    <property type="entry name" value="Kinase-like_dom_sf"/>
</dbReference>
<evidence type="ECO:0000259" key="1">
    <source>
        <dbReference type="PROSITE" id="PS50011"/>
    </source>
</evidence>
<dbReference type="Proteomes" id="UP000681722">
    <property type="component" value="Unassembled WGS sequence"/>
</dbReference>
<dbReference type="EMBL" id="CAJOBA010008716">
    <property type="protein sequence ID" value="CAF3835005.1"/>
    <property type="molecule type" value="Genomic_DNA"/>
</dbReference>
<dbReference type="Gene3D" id="1.10.510.10">
    <property type="entry name" value="Transferase(Phosphotransferase) domain 1"/>
    <property type="match status" value="1"/>
</dbReference>
<dbReference type="AlphaFoldDB" id="A0A815AI27"/>
<dbReference type="PROSITE" id="PS50011">
    <property type="entry name" value="PROTEIN_KINASE_DOM"/>
    <property type="match status" value="1"/>
</dbReference>
<evidence type="ECO:0000313" key="6">
    <source>
        <dbReference type="Proteomes" id="UP000663829"/>
    </source>
</evidence>
<feature type="domain" description="Protein kinase" evidence="1">
    <location>
        <begin position="73"/>
        <end position="325"/>
    </location>
</feature>
<reference evidence="3" key="1">
    <citation type="submission" date="2021-02" db="EMBL/GenBank/DDBJ databases">
        <authorList>
            <person name="Nowell W R."/>
        </authorList>
    </citation>
    <scope>NUCLEOTIDE SEQUENCE</scope>
</reference>
<dbReference type="SUPFAM" id="SSF56112">
    <property type="entry name" value="Protein kinase-like (PK-like)"/>
    <property type="match status" value="1"/>
</dbReference>
<dbReference type="Proteomes" id="UP000663829">
    <property type="component" value="Unassembled WGS sequence"/>
</dbReference>
<sequence length="339" mass="39382">MKCTHNRRFIYAMITNLYDTVVVKCSVEKDNDIKFVSFDIGVNDKSTFDLIWTFLKTSPESFGWTRDDNLNMFHYIDILGRGSQAVVMKVKILNDNQIYALKITRSNIDAEHGIIKRLNEASHSKSEGNQNVYFIKSKIVNNCLLISPVGQCIRPMKSSQFQFSDNEEYQSFIQIFTQIKFCHGLNIIHRDIRSANIIRHEKKFYLIDYMACSEPGMESDYYGSLTTASNSILKCFIGRDQGEIIKIKTFFADDIISLIKCYLLIRMDDLLKRQLTAYINGWQMRCVISWWEDVINSANSIIRDLLNKLENERKTLHIDSLYELLTPTIDELATLLCSY</sequence>
<gene>
    <name evidence="3" type="ORF">GPM918_LOCUS26430</name>
    <name evidence="2" type="ORF">OVA965_LOCUS17875</name>
    <name evidence="5" type="ORF">SRO942_LOCUS26582</name>
    <name evidence="4" type="ORF">TMI583_LOCUS17886</name>
</gene>
<dbReference type="Proteomes" id="UP000682733">
    <property type="component" value="Unassembled WGS sequence"/>
</dbReference>
<evidence type="ECO:0000313" key="4">
    <source>
        <dbReference type="EMBL" id="CAF3835005.1"/>
    </source>
</evidence>
<comment type="caution">
    <text evidence="3">The sequence shown here is derived from an EMBL/GenBank/DDBJ whole genome shotgun (WGS) entry which is preliminary data.</text>
</comment>
<dbReference type="EMBL" id="CAJOBC010017172">
    <property type="protein sequence ID" value="CAF4031684.1"/>
    <property type="molecule type" value="Genomic_DNA"/>
</dbReference>
<proteinExistence type="predicted"/>
<dbReference type="Pfam" id="PF00069">
    <property type="entry name" value="Pkinase"/>
    <property type="match status" value="1"/>
</dbReference>
<organism evidence="3 6">
    <name type="scientific">Didymodactylos carnosus</name>
    <dbReference type="NCBI Taxonomy" id="1234261"/>
    <lineage>
        <taxon>Eukaryota</taxon>
        <taxon>Metazoa</taxon>
        <taxon>Spiralia</taxon>
        <taxon>Gnathifera</taxon>
        <taxon>Rotifera</taxon>
        <taxon>Eurotatoria</taxon>
        <taxon>Bdelloidea</taxon>
        <taxon>Philodinida</taxon>
        <taxon>Philodinidae</taxon>
        <taxon>Didymodactylos</taxon>
    </lineage>
</organism>
<name>A0A815AI27_9BILA</name>
<dbReference type="EMBL" id="CAJNOK010008701">
    <property type="protein sequence ID" value="CAF1070630.1"/>
    <property type="molecule type" value="Genomic_DNA"/>
</dbReference>
<evidence type="ECO:0000313" key="5">
    <source>
        <dbReference type="EMBL" id="CAF4031684.1"/>
    </source>
</evidence>
<accession>A0A815AI27</accession>
<dbReference type="Proteomes" id="UP000677228">
    <property type="component" value="Unassembled WGS sequence"/>
</dbReference>
<evidence type="ECO:0000313" key="3">
    <source>
        <dbReference type="EMBL" id="CAF1257352.1"/>
    </source>
</evidence>
<dbReference type="InterPro" id="IPR000719">
    <property type="entry name" value="Prot_kinase_dom"/>
</dbReference>
<dbReference type="GO" id="GO:0005524">
    <property type="term" value="F:ATP binding"/>
    <property type="evidence" value="ECO:0007669"/>
    <property type="project" value="InterPro"/>
</dbReference>
<dbReference type="GO" id="GO:0004672">
    <property type="term" value="F:protein kinase activity"/>
    <property type="evidence" value="ECO:0007669"/>
    <property type="project" value="InterPro"/>
</dbReference>